<dbReference type="Gene3D" id="2.40.380.10">
    <property type="entry name" value="FomD-like"/>
    <property type="match status" value="1"/>
</dbReference>
<protein>
    <submittedName>
        <fullName evidence="3">Protein of uncharacterized function (DUF402)</fullName>
    </submittedName>
</protein>
<dbReference type="EMBL" id="LR214940">
    <property type="protein sequence ID" value="VEU55665.1"/>
    <property type="molecule type" value="Genomic_DNA"/>
</dbReference>
<keyword evidence="4" id="KW-1185">Reference proteome</keyword>
<keyword evidence="1" id="KW-0378">Hydrolase</keyword>
<dbReference type="InterPro" id="IPR007295">
    <property type="entry name" value="DUF402"/>
</dbReference>
<dbReference type="OrthoDB" id="1645325at2"/>
<dbReference type="AlphaFoldDB" id="A0A448ZWN4"/>
<gene>
    <name evidence="3" type="ORF">NCTC10112_00352</name>
</gene>
<accession>A0A448ZWN4</accession>
<feature type="domain" description="DUF402" evidence="2">
    <location>
        <begin position="56"/>
        <end position="191"/>
    </location>
</feature>
<dbReference type="InterPro" id="IPR050212">
    <property type="entry name" value="Ntdp-like"/>
</dbReference>
<dbReference type="Pfam" id="PF04167">
    <property type="entry name" value="DUF402"/>
    <property type="match status" value="1"/>
</dbReference>
<reference evidence="3 4" key="1">
    <citation type="submission" date="2019-01" db="EMBL/GenBank/DDBJ databases">
        <authorList>
            <consortium name="Pathogen Informatics"/>
        </authorList>
    </citation>
    <scope>NUCLEOTIDE SEQUENCE [LARGE SCALE GENOMIC DNA]</scope>
    <source>
        <strain evidence="3 4">NCTC10112</strain>
    </source>
</reference>
<dbReference type="Proteomes" id="UP000290482">
    <property type="component" value="Chromosome"/>
</dbReference>
<dbReference type="RefSeq" id="WP_022935971.1">
    <property type="nucleotide sequence ID" value="NZ_LR214940.1"/>
</dbReference>
<name>A0A448ZWN4_METOS</name>
<proteinExistence type="predicted"/>
<evidence type="ECO:0000313" key="4">
    <source>
        <dbReference type="Proteomes" id="UP000290482"/>
    </source>
</evidence>
<dbReference type="GO" id="GO:0016787">
    <property type="term" value="F:hydrolase activity"/>
    <property type="evidence" value="ECO:0007669"/>
    <property type="project" value="UniProtKB-KW"/>
</dbReference>
<dbReference type="KEGG" id="mob:NCTC10112_00352"/>
<dbReference type="PANTHER" id="PTHR39159:SF1">
    <property type="entry name" value="UPF0374 PROTEIN YGAC"/>
    <property type="match status" value="1"/>
</dbReference>
<dbReference type="PANTHER" id="PTHR39159">
    <property type="match status" value="1"/>
</dbReference>
<sequence length="215" mass="25455">MKENESKKITSFDDLLQEYETNHKVENKNSQLLKPKKQRHLFDIGQITSILAFKHDGELYRQYEGAKIIANLEDFVVLLLNKTKVSEKNITWVASDPILFFFAKNRFYNATITLNKNKHNYIYVNLSSPFYIDKGVLKYIDYDIDVKSYIDHEFNVIDWNDFKQSIVNYKYPIELIYRLYDELDFLYGQFKVQAGIFSKKLVNGLEKMLKESGDI</sequence>
<evidence type="ECO:0000313" key="3">
    <source>
        <dbReference type="EMBL" id="VEU55665.1"/>
    </source>
</evidence>
<evidence type="ECO:0000256" key="1">
    <source>
        <dbReference type="ARBA" id="ARBA00022801"/>
    </source>
</evidence>
<dbReference type="InterPro" id="IPR035930">
    <property type="entry name" value="FomD-like_sf"/>
</dbReference>
<evidence type="ECO:0000259" key="2">
    <source>
        <dbReference type="Pfam" id="PF04167"/>
    </source>
</evidence>
<dbReference type="SUPFAM" id="SSF159234">
    <property type="entry name" value="FomD-like"/>
    <property type="match status" value="1"/>
</dbReference>
<organism evidence="3 4">
    <name type="scientific">Metamycoplasma orale</name>
    <name type="common">Mycoplasma orale</name>
    <dbReference type="NCBI Taxonomy" id="2121"/>
    <lineage>
        <taxon>Bacteria</taxon>
        <taxon>Bacillati</taxon>
        <taxon>Mycoplasmatota</taxon>
        <taxon>Mycoplasmoidales</taxon>
        <taxon>Metamycoplasmataceae</taxon>
        <taxon>Metamycoplasma</taxon>
    </lineage>
</organism>